<dbReference type="STRING" id="35608.A0A2U1P1C8"/>
<sequence length="313" mass="36557">MAMEVAHREGRLMEPHSLLDSWCKGSLNIPLSSFFTRSIGEGVSIKFWDEEWLGTFKLAEVYPRLYALESMKDCNIADRLFKSNGHISLAWNWRRCIRGSREKEEMDSLTCLIQGVELKSGPDGWNWALESSEKFTVKSLRVKLDEQILSSSHEKIRWNPLVPKKVNILVWRADKDSLATRCNLDKRCIDLRSILCPMCEDDVETLDHLMGRCSWSRNIWNLIFKWCGVSLSGDLDYKSVCNFVNHLSTEKKRMFSPFHLQCFEAIIFTSIWHIWRSRNAKVFRLKESNGSDILSRMFKAYHFVGLVIRCKNF</sequence>
<dbReference type="OrthoDB" id="1733298at2759"/>
<dbReference type="PANTHER" id="PTHR36617">
    <property type="entry name" value="PROTEIN, PUTATIVE-RELATED"/>
    <property type="match status" value="1"/>
</dbReference>
<comment type="caution">
    <text evidence="2">The sequence shown here is derived from an EMBL/GenBank/DDBJ whole genome shotgun (WGS) entry which is preliminary data.</text>
</comment>
<dbReference type="AlphaFoldDB" id="A0A2U1P1C8"/>
<proteinExistence type="predicted"/>
<evidence type="ECO:0000313" key="3">
    <source>
        <dbReference type="Proteomes" id="UP000245207"/>
    </source>
</evidence>
<keyword evidence="2" id="KW-0808">Transferase</keyword>
<dbReference type="PANTHER" id="PTHR36617:SF15">
    <property type="entry name" value="REVERSE TRANSCRIPTASE ZINC-BINDING DOMAIN-CONTAINING PROTEIN"/>
    <property type="match status" value="1"/>
</dbReference>
<keyword evidence="2" id="KW-0548">Nucleotidyltransferase</keyword>
<dbReference type="Pfam" id="PF13966">
    <property type="entry name" value="zf-RVT"/>
    <property type="match status" value="1"/>
</dbReference>
<keyword evidence="2" id="KW-0695">RNA-directed DNA polymerase</keyword>
<dbReference type="InterPro" id="IPR026960">
    <property type="entry name" value="RVT-Znf"/>
</dbReference>
<keyword evidence="3" id="KW-1185">Reference proteome</keyword>
<protein>
    <submittedName>
        <fullName evidence="2">RNA-directed DNA polymerase, eukaryota, Reverse transcriptase zinc-binding domain protein</fullName>
    </submittedName>
</protein>
<organism evidence="2 3">
    <name type="scientific">Artemisia annua</name>
    <name type="common">Sweet wormwood</name>
    <dbReference type="NCBI Taxonomy" id="35608"/>
    <lineage>
        <taxon>Eukaryota</taxon>
        <taxon>Viridiplantae</taxon>
        <taxon>Streptophyta</taxon>
        <taxon>Embryophyta</taxon>
        <taxon>Tracheophyta</taxon>
        <taxon>Spermatophyta</taxon>
        <taxon>Magnoliopsida</taxon>
        <taxon>eudicotyledons</taxon>
        <taxon>Gunneridae</taxon>
        <taxon>Pentapetalae</taxon>
        <taxon>asterids</taxon>
        <taxon>campanulids</taxon>
        <taxon>Asterales</taxon>
        <taxon>Asteraceae</taxon>
        <taxon>Asteroideae</taxon>
        <taxon>Anthemideae</taxon>
        <taxon>Artemisiinae</taxon>
        <taxon>Artemisia</taxon>
    </lineage>
</organism>
<dbReference type="Proteomes" id="UP000245207">
    <property type="component" value="Unassembled WGS sequence"/>
</dbReference>
<evidence type="ECO:0000259" key="1">
    <source>
        <dbReference type="Pfam" id="PF13966"/>
    </source>
</evidence>
<reference evidence="2 3" key="1">
    <citation type="journal article" date="2018" name="Mol. Plant">
        <title>The genome of Artemisia annua provides insight into the evolution of Asteraceae family and artemisinin biosynthesis.</title>
        <authorList>
            <person name="Shen Q."/>
            <person name="Zhang L."/>
            <person name="Liao Z."/>
            <person name="Wang S."/>
            <person name="Yan T."/>
            <person name="Shi P."/>
            <person name="Liu M."/>
            <person name="Fu X."/>
            <person name="Pan Q."/>
            <person name="Wang Y."/>
            <person name="Lv Z."/>
            <person name="Lu X."/>
            <person name="Zhang F."/>
            <person name="Jiang W."/>
            <person name="Ma Y."/>
            <person name="Chen M."/>
            <person name="Hao X."/>
            <person name="Li L."/>
            <person name="Tang Y."/>
            <person name="Lv G."/>
            <person name="Zhou Y."/>
            <person name="Sun X."/>
            <person name="Brodelius P.E."/>
            <person name="Rose J.K.C."/>
            <person name="Tang K."/>
        </authorList>
    </citation>
    <scope>NUCLEOTIDE SEQUENCE [LARGE SCALE GENOMIC DNA]</scope>
    <source>
        <strain evidence="3">cv. Huhao1</strain>
        <tissue evidence="2">Leaf</tissue>
    </source>
</reference>
<feature type="domain" description="Reverse transcriptase zinc-binding" evidence="1">
    <location>
        <begin position="135"/>
        <end position="220"/>
    </location>
</feature>
<gene>
    <name evidence="2" type="ORF">CTI12_AA205600</name>
</gene>
<dbReference type="GO" id="GO:0003964">
    <property type="term" value="F:RNA-directed DNA polymerase activity"/>
    <property type="evidence" value="ECO:0007669"/>
    <property type="project" value="UniProtKB-KW"/>
</dbReference>
<dbReference type="EMBL" id="PKPP01001844">
    <property type="protein sequence ID" value="PWA79527.1"/>
    <property type="molecule type" value="Genomic_DNA"/>
</dbReference>
<accession>A0A2U1P1C8</accession>
<evidence type="ECO:0000313" key="2">
    <source>
        <dbReference type="EMBL" id="PWA79527.1"/>
    </source>
</evidence>
<name>A0A2U1P1C8_ARTAN</name>